<gene>
    <name evidence="2" type="ORF">Strvi_3392</name>
</gene>
<dbReference type="HOGENOM" id="CLU_2036831_0_0_11"/>
<dbReference type="Proteomes" id="UP000008703">
    <property type="component" value="Chromosome"/>
</dbReference>
<dbReference type="KEGG" id="svl:Strvi_3392"/>
<accession>G2PE94</accession>
<reference evidence="2" key="1">
    <citation type="submission" date="2011-08" db="EMBL/GenBank/DDBJ databases">
        <title>Complete sequence of chromosome of Streptomyces violaceusniger Tu 4113.</title>
        <authorList>
            <consortium name="US DOE Joint Genome Institute"/>
            <person name="Lucas S."/>
            <person name="Han J."/>
            <person name="Lapidus A."/>
            <person name="Cheng J.-F."/>
            <person name="Goodwin L."/>
            <person name="Pitluck S."/>
            <person name="Peters L."/>
            <person name="Ivanova N."/>
            <person name="Daligault H."/>
            <person name="Detter J.C."/>
            <person name="Han C."/>
            <person name="Tapia R."/>
            <person name="Land M."/>
            <person name="Hauser L."/>
            <person name="Kyrpides N."/>
            <person name="Ivanova N."/>
            <person name="Pagani I."/>
            <person name="Hagen A."/>
            <person name="Katz L."/>
            <person name="Fiedler H.-P."/>
            <person name="Keasling J."/>
            <person name="Fortman J."/>
            <person name="Woyke T."/>
        </authorList>
    </citation>
    <scope>NUCLEOTIDE SEQUENCE [LARGE SCALE GENOMIC DNA]</scope>
    <source>
        <strain evidence="2">Tu 4113</strain>
    </source>
</reference>
<organism evidence="2 3">
    <name type="scientific">Streptomyces violaceusniger (strain Tu 4113)</name>
    <dbReference type="NCBI Taxonomy" id="653045"/>
    <lineage>
        <taxon>Bacteria</taxon>
        <taxon>Bacillati</taxon>
        <taxon>Actinomycetota</taxon>
        <taxon>Actinomycetes</taxon>
        <taxon>Kitasatosporales</taxon>
        <taxon>Streptomycetaceae</taxon>
        <taxon>Streptomyces</taxon>
        <taxon>Streptomyces violaceusniger group</taxon>
    </lineage>
</organism>
<keyword evidence="3" id="KW-1185">Reference proteome</keyword>
<dbReference type="eggNOG" id="ENOG502ZV93">
    <property type="taxonomic scope" value="Bacteria"/>
</dbReference>
<protein>
    <submittedName>
        <fullName evidence="2">Uncharacterized protein</fullName>
    </submittedName>
</protein>
<evidence type="ECO:0000313" key="3">
    <source>
        <dbReference type="Proteomes" id="UP000008703"/>
    </source>
</evidence>
<proteinExistence type="predicted"/>
<dbReference type="EMBL" id="CP002994">
    <property type="protein sequence ID" value="AEM83070.1"/>
    <property type="molecule type" value="Genomic_DNA"/>
</dbReference>
<evidence type="ECO:0000256" key="1">
    <source>
        <dbReference type="SAM" id="MobiDB-lite"/>
    </source>
</evidence>
<dbReference type="AlphaFoldDB" id="G2PE94"/>
<sequence length="121" mass="12423">MGKSATPGTGPGSRCGGQGDDEPAAAGADCECGSGCCIPDDLVRHVWLAGSPVLPYTRRMSEESGDVHHPGEIVAESGIYECDCGQSHGYSTDVKGHRFPPLPAGCTGRGWKLKTAAHPGS</sequence>
<evidence type="ECO:0000313" key="2">
    <source>
        <dbReference type="EMBL" id="AEM83070.1"/>
    </source>
</evidence>
<feature type="compositionally biased region" description="Gly residues" evidence="1">
    <location>
        <begin position="9"/>
        <end position="18"/>
    </location>
</feature>
<name>G2PE94_STRV4</name>
<feature type="region of interest" description="Disordered" evidence="1">
    <location>
        <begin position="1"/>
        <end position="27"/>
    </location>
</feature>